<name>A0A934I973_9RHOB</name>
<evidence type="ECO:0000256" key="3">
    <source>
        <dbReference type="ARBA" id="ARBA00023163"/>
    </source>
</evidence>
<evidence type="ECO:0000256" key="1">
    <source>
        <dbReference type="ARBA" id="ARBA00023015"/>
    </source>
</evidence>
<dbReference type="InterPro" id="IPR028082">
    <property type="entry name" value="Peripla_BP_I"/>
</dbReference>
<evidence type="ECO:0000256" key="2">
    <source>
        <dbReference type="ARBA" id="ARBA00023125"/>
    </source>
</evidence>
<dbReference type="InterPro" id="IPR001387">
    <property type="entry name" value="Cro/C1-type_HTH"/>
</dbReference>
<dbReference type="GO" id="GO:0000976">
    <property type="term" value="F:transcription cis-regulatory region binding"/>
    <property type="evidence" value="ECO:0007669"/>
    <property type="project" value="TreeGrafter"/>
</dbReference>
<organism evidence="6 7">
    <name type="scientific">Palleronia pontilimi</name>
    <dbReference type="NCBI Taxonomy" id="1964209"/>
    <lineage>
        <taxon>Bacteria</taxon>
        <taxon>Pseudomonadati</taxon>
        <taxon>Pseudomonadota</taxon>
        <taxon>Alphaproteobacteria</taxon>
        <taxon>Rhodobacterales</taxon>
        <taxon>Roseobacteraceae</taxon>
        <taxon>Palleronia</taxon>
    </lineage>
</organism>
<evidence type="ECO:0000259" key="5">
    <source>
        <dbReference type="PROSITE" id="PS50943"/>
    </source>
</evidence>
<dbReference type="RefSeq" id="WP_198914559.1">
    <property type="nucleotide sequence ID" value="NZ_JAEKPD010000001.1"/>
</dbReference>
<keyword evidence="1" id="KW-0805">Transcription regulation</keyword>
<evidence type="ECO:0000313" key="7">
    <source>
        <dbReference type="Proteomes" id="UP000642488"/>
    </source>
</evidence>
<dbReference type="Gene3D" id="1.10.260.40">
    <property type="entry name" value="lambda repressor-like DNA-binding domains"/>
    <property type="match status" value="1"/>
</dbReference>
<dbReference type="InterPro" id="IPR000843">
    <property type="entry name" value="HTH_LacI"/>
</dbReference>
<dbReference type="PANTHER" id="PTHR30146:SF109">
    <property type="entry name" value="HTH-TYPE TRANSCRIPTIONAL REGULATOR GALS"/>
    <property type="match status" value="1"/>
</dbReference>
<comment type="caution">
    <text evidence="6">The sequence shown here is derived from an EMBL/GenBank/DDBJ whole genome shotgun (WGS) entry which is preliminary data.</text>
</comment>
<keyword evidence="7" id="KW-1185">Reference proteome</keyword>
<dbReference type="InterPro" id="IPR010982">
    <property type="entry name" value="Lambda_DNA-bd_dom_sf"/>
</dbReference>
<accession>A0A934I973</accession>
<dbReference type="CDD" id="cd06267">
    <property type="entry name" value="PBP1_LacI_sugar_binding-like"/>
    <property type="match status" value="1"/>
</dbReference>
<dbReference type="SUPFAM" id="SSF47413">
    <property type="entry name" value="lambda repressor-like DNA-binding domains"/>
    <property type="match status" value="1"/>
</dbReference>
<dbReference type="Proteomes" id="UP000642488">
    <property type="component" value="Unassembled WGS sequence"/>
</dbReference>
<reference evidence="6" key="1">
    <citation type="submission" date="2020-12" db="EMBL/GenBank/DDBJ databases">
        <title>Bacterial taxonomy.</title>
        <authorList>
            <person name="Pan X."/>
        </authorList>
    </citation>
    <scope>NUCLEOTIDE SEQUENCE</scope>
    <source>
        <strain evidence="6">KCTC 52957</strain>
    </source>
</reference>
<dbReference type="Pfam" id="PF00356">
    <property type="entry name" value="LacI"/>
    <property type="match status" value="1"/>
</dbReference>
<proteinExistence type="predicted"/>
<protein>
    <submittedName>
        <fullName evidence="6">LacI family DNA-binding transcriptional regulator</fullName>
    </submittedName>
</protein>
<dbReference type="SUPFAM" id="SSF53822">
    <property type="entry name" value="Periplasmic binding protein-like I"/>
    <property type="match status" value="1"/>
</dbReference>
<feature type="domain" description="HTH lacI-type" evidence="4">
    <location>
        <begin position="7"/>
        <end position="61"/>
    </location>
</feature>
<gene>
    <name evidence="6" type="ORF">ILP92_01320</name>
</gene>
<sequence length="344" mass="37873">MKHIKLRNMEEFATASGISRPTLSKYFNDPDSVRPSTRARIEAALKTYDYRPNMFAVNQNRKLTKNVGIVVPYLADPFFAEIARNIEERCIEAGFHPSLFSAHGKADLENDILNNLRAMKPAGVLLAPLGRRSSDRKTIEDFCRDVPTILFDSNIEGVGEAFIGSDNASFVNQTVDYLHRTGDAPCFFEMAEPANPNAIRRRDAYLAKMGALGLEPHVLSVAGSGWAFEEIGRQGALRLLAKDALPTRTVLCSNDRLAIGFLAACFEKGVRVGHGPGFDLRVASHDDHPYARFTCPPLTTAAHDYDAVSRLAVETLLKLIQSDGSLGGRFERLVPARLILRASA</sequence>
<keyword evidence="3" id="KW-0804">Transcription</keyword>
<dbReference type="AlphaFoldDB" id="A0A934I973"/>
<dbReference type="PANTHER" id="PTHR30146">
    <property type="entry name" value="LACI-RELATED TRANSCRIPTIONAL REPRESSOR"/>
    <property type="match status" value="1"/>
</dbReference>
<dbReference type="PROSITE" id="PS50943">
    <property type="entry name" value="HTH_CROC1"/>
    <property type="match status" value="1"/>
</dbReference>
<evidence type="ECO:0000259" key="4">
    <source>
        <dbReference type="PROSITE" id="PS50932"/>
    </source>
</evidence>
<keyword evidence="2 6" id="KW-0238">DNA-binding</keyword>
<dbReference type="EMBL" id="JAEKPD010000001">
    <property type="protein sequence ID" value="MBJ3761391.1"/>
    <property type="molecule type" value="Genomic_DNA"/>
</dbReference>
<evidence type="ECO:0000313" key="6">
    <source>
        <dbReference type="EMBL" id="MBJ3761391.1"/>
    </source>
</evidence>
<feature type="domain" description="HTH cro/C1-type" evidence="5">
    <location>
        <begin position="9"/>
        <end position="51"/>
    </location>
</feature>
<dbReference type="CDD" id="cd01392">
    <property type="entry name" value="HTH_LacI"/>
    <property type="match status" value="1"/>
</dbReference>
<dbReference type="InterPro" id="IPR046335">
    <property type="entry name" value="LacI/GalR-like_sensor"/>
</dbReference>
<dbReference type="PROSITE" id="PS50932">
    <property type="entry name" value="HTH_LACI_2"/>
    <property type="match status" value="1"/>
</dbReference>
<dbReference type="SMART" id="SM00354">
    <property type="entry name" value="HTH_LACI"/>
    <property type="match status" value="1"/>
</dbReference>
<dbReference type="Gene3D" id="3.40.50.2300">
    <property type="match status" value="2"/>
</dbReference>
<dbReference type="Pfam" id="PF13377">
    <property type="entry name" value="Peripla_BP_3"/>
    <property type="match status" value="1"/>
</dbReference>
<dbReference type="GO" id="GO:0003700">
    <property type="term" value="F:DNA-binding transcription factor activity"/>
    <property type="evidence" value="ECO:0007669"/>
    <property type="project" value="TreeGrafter"/>
</dbReference>